<dbReference type="InterPro" id="IPR029063">
    <property type="entry name" value="SAM-dependent_MTases_sf"/>
</dbReference>
<evidence type="ECO:0000313" key="2">
    <source>
        <dbReference type="EMBL" id="QGQ25758.1"/>
    </source>
</evidence>
<dbReference type="CDD" id="cd02440">
    <property type="entry name" value="AdoMet_MTases"/>
    <property type="match status" value="1"/>
</dbReference>
<keyword evidence="2" id="KW-0489">Methyltransferase</keyword>
<dbReference type="GO" id="GO:0008168">
    <property type="term" value="F:methyltransferase activity"/>
    <property type="evidence" value="ECO:0007669"/>
    <property type="project" value="UniProtKB-KW"/>
</dbReference>
<name>A0A6I6AHM6_9PLAN</name>
<sequence length="402" mass="46828">MGNIDKEEFINGISCLVLRRKMSNWTQEIILTRYRQEAQRGRPYTWFNYQPINLPGYGETLSNCGRNCFDRSEAIAAHLQAEFGDKRLKIIDWGCNLGFFCFELAKLGHQVTGIDSNRENVELCRYLARTNDFPETPQFFHDKLSVETLSNYHDYDLVLCFSVLHHLGKQKVETLKKMAETYPHAYVEMDGAGYGFNLLFAFYWQLEEVLETNDRYGSGHRTRKTWYGSNRCNGNVYRNIKENNLVNSRGVFRVKRDGTTSVVKRELNTGGTHTWIQTDLSHEREMYRKLKGVRFFPQLLDSGTEKGFQWIELEYVKEDGCFSADELSLFYAYLAESNLFMLDLTTDSFLFSDGKLKVIDLESLFPVEHTLEDLIQVQTRRSSLSLDSYEKQLQYLLKRLGG</sequence>
<dbReference type="Proteomes" id="UP000427281">
    <property type="component" value="Chromosome"/>
</dbReference>
<feature type="domain" description="Methyltransferase type 12" evidence="1">
    <location>
        <begin position="92"/>
        <end position="179"/>
    </location>
</feature>
<keyword evidence="2" id="KW-0808">Transferase</keyword>
<dbReference type="SUPFAM" id="SSF53335">
    <property type="entry name" value="S-adenosyl-L-methionine-dependent methyltransferases"/>
    <property type="match status" value="1"/>
</dbReference>
<dbReference type="GO" id="GO:0032259">
    <property type="term" value="P:methylation"/>
    <property type="evidence" value="ECO:0007669"/>
    <property type="project" value="UniProtKB-KW"/>
</dbReference>
<evidence type="ECO:0000259" key="1">
    <source>
        <dbReference type="Pfam" id="PF08242"/>
    </source>
</evidence>
<dbReference type="InterPro" id="IPR013217">
    <property type="entry name" value="Methyltransf_12"/>
</dbReference>
<dbReference type="EMBL" id="CP043930">
    <property type="protein sequence ID" value="QGQ25758.1"/>
    <property type="molecule type" value="Genomic_DNA"/>
</dbReference>
<accession>A0A6I6AHM6</accession>
<dbReference type="Pfam" id="PF08242">
    <property type="entry name" value="Methyltransf_12"/>
    <property type="match status" value="1"/>
</dbReference>
<dbReference type="AlphaFoldDB" id="A0A6I6AHM6"/>
<keyword evidence="3" id="KW-1185">Reference proteome</keyword>
<evidence type="ECO:0000313" key="3">
    <source>
        <dbReference type="Proteomes" id="UP000427281"/>
    </source>
</evidence>
<dbReference type="Gene3D" id="3.40.50.150">
    <property type="entry name" value="Vaccinia Virus protein VP39"/>
    <property type="match status" value="1"/>
</dbReference>
<proteinExistence type="predicted"/>
<protein>
    <submittedName>
        <fullName evidence="2">Class I SAM-dependent methyltransferase</fullName>
    </submittedName>
</protein>
<dbReference type="KEGG" id="gim:F1728_25155"/>
<dbReference type="InterPro" id="IPR011009">
    <property type="entry name" value="Kinase-like_dom_sf"/>
</dbReference>
<dbReference type="SUPFAM" id="SSF56112">
    <property type="entry name" value="Protein kinase-like (PK-like)"/>
    <property type="match status" value="1"/>
</dbReference>
<organism evidence="2 3">
    <name type="scientific">Gimesia benthica</name>
    <dbReference type="NCBI Taxonomy" id="2608982"/>
    <lineage>
        <taxon>Bacteria</taxon>
        <taxon>Pseudomonadati</taxon>
        <taxon>Planctomycetota</taxon>
        <taxon>Planctomycetia</taxon>
        <taxon>Planctomycetales</taxon>
        <taxon>Planctomycetaceae</taxon>
        <taxon>Gimesia</taxon>
    </lineage>
</organism>
<dbReference type="PANTHER" id="PTHR43861">
    <property type="entry name" value="TRANS-ACONITATE 2-METHYLTRANSFERASE-RELATED"/>
    <property type="match status" value="1"/>
</dbReference>
<gene>
    <name evidence="2" type="ORF">F1728_25155</name>
</gene>
<reference evidence="2 3" key="1">
    <citation type="submission" date="2019-09" db="EMBL/GenBank/DDBJ databases">
        <title>Gimesia benthica sp. nov., a novel bacterium isolated from deep-sea water of the Northwest Indian Ocean.</title>
        <authorList>
            <person name="Dai X."/>
        </authorList>
    </citation>
    <scope>NUCLEOTIDE SEQUENCE [LARGE SCALE GENOMIC DNA]</scope>
    <source>
        <strain evidence="2 3">E7</strain>
    </source>
</reference>